<reference evidence="2" key="1">
    <citation type="submission" date="2021-05" db="EMBL/GenBank/DDBJ databases">
        <authorList>
            <person name="Pietrasiak N."/>
            <person name="Ward R."/>
            <person name="Stajich J.E."/>
            <person name="Kurbessoian T."/>
        </authorList>
    </citation>
    <scope>NUCLEOTIDE SEQUENCE</scope>
    <source>
        <strain evidence="2">HA4357-MV3</strain>
    </source>
</reference>
<dbReference type="Pfam" id="PF14336">
    <property type="entry name" value="GLUCM-like_C"/>
    <property type="match status" value="1"/>
</dbReference>
<protein>
    <submittedName>
        <fullName evidence="2">DUF4392 domain-containing protein</fullName>
    </submittedName>
</protein>
<gene>
    <name evidence="2" type="ORF">KME28_20695</name>
</gene>
<dbReference type="PANTHER" id="PTHR32022">
    <property type="entry name" value="D-GLUTAMATE CYCLASE, MITOCHONDRIAL"/>
    <property type="match status" value="1"/>
</dbReference>
<reference evidence="2" key="2">
    <citation type="journal article" date="2022" name="Microbiol. Resour. Announc.">
        <title>Metagenome Sequencing to Explore Phylogenomics of Terrestrial Cyanobacteria.</title>
        <authorList>
            <person name="Ward R.D."/>
            <person name="Stajich J.E."/>
            <person name="Johansen J.R."/>
            <person name="Huntemann M."/>
            <person name="Clum A."/>
            <person name="Foster B."/>
            <person name="Foster B."/>
            <person name="Roux S."/>
            <person name="Palaniappan K."/>
            <person name="Varghese N."/>
            <person name="Mukherjee S."/>
            <person name="Reddy T.B.K."/>
            <person name="Daum C."/>
            <person name="Copeland A."/>
            <person name="Chen I.A."/>
            <person name="Ivanova N.N."/>
            <person name="Kyrpides N.C."/>
            <person name="Shapiro N."/>
            <person name="Eloe-Fadrosh E.A."/>
            <person name="Pietrasiak N."/>
        </authorList>
    </citation>
    <scope>NUCLEOTIDE SEQUENCE</scope>
    <source>
        <strain evidence="2">HA4357-MV3</strain>
    </source>
</reference>
<dbReference type="Gene3D" id="3.90.1640.20">
    <property type="entry name" value="TON_0340"/>
    <property type="match status" value="1"/>
</dbReference>
<dbReference type="Proteomes" id="UP000813215">
    <property type="component" value="Unassembled WGS sequence"/>
</dbReference>
<comment type="caution">
    <text evidence="2">The sequence shown here is derived from an EMBL/GenBank/DDBJ whole genome shotgun (WGS) entry which is preliminary data.</text>
</comment>
<accession>A0A9E3HBI3</accession>
<sequence>MNESFSKMEEKLNIKGKSEEIINKIAQLESICGQDVGRGIQPLVEATRGGLLKTARSIAEHPKPNVAIITGFFLPYGNPPAPETDGPIGCALLAAGLIRAGISVRIVTDSLCFRTVKIALQAAGVTGKICFDIVPVEATKNQQAVSSLLNLWESLETPVSHLISIERPGPSYDGIVRNMQGQDITAYTAPLHLLFASKNIITVGIGDGGNELGMGNIPKDVIRQHIQHGEKIACIVNCDYLIVCGVSNWGATGLLTALSLLRPDLKLAIISGLNSQTEFYILESIVKHGAAIDGIKGVPSLSVDNLPFEYHAQIMKAATQLMK</sequence>
<evidence type="ECO:0000259" key="1">
    <source>
        <dbReference type="Pfam" id="PF14336"/>
    </source>
</evidence>
<name>A0A9E3HBI3_9NOST</name>
<evidence type="ECO:0000313" key="2">
    <source>
        <dbReference type="EMBL" id="MBW4434062.1"/>
    </source>
</evidence>
<feature type="domain" description="D-glutamate cyclase-like C-terminal" evidence="1">
    <location>
        <begin position="28"/>
        <end position="316"/>
    </location>
</feature>
<dbReference type="AlphaFoldDB" id="A0A9E3HBI3"/>
<proteinExistence type="predicted"/>
<organism evidence="2 3">
    <name type="scientific">Pelatocladus maniniholoensis HA4357-MV3</name>
    <dbReference type="NCBI Taxonomy" id="1117104"/>
    <lineage>
        <taxon>Bacteria</taxon>
        <taxon>Bacillati</taxon>
        <taxon>Cyanobacteriota</taxon>
        <taxon>Cyanophyceae</taxon>
        <taxon>Nostocales</taxon>
        <taxon>Nostocaceae</taxon>
        <taxon>Pelatocladus</taxon>
    </lineage>
</organism>
<dbReference type="PANTHER" id="PTHR32022:SF10">
    <property type="entry name" value="D-GLUTAMATE CYCLASE, MITOCHONDRIAL"/>
    <property type="match status" value="1"/>
</dbReference>
<evidence type="ECO:0000313" key="3">
    <source>
        <dbReference type="Proteomes" id="UP000813215"/>
    </source>
</evidence>
<dbReference type="InterPro" id="IPR025504">
    <property type="entry name" value="GLUCM_C"/>
</dbReference>
<dbReference type="EMBL" id="JAHHHW010000119">
    <property type="protein sequence ID" value="MBW4434062.1"/>
    <property type="molecule type" value="Genomic_DNA"/>
</dbReference>